<evidence type="ECO:0000313" key="12">
    <source>
        <dbReference type="EMBL" id="BAN20202.1"/>
    </source>
</evidence>
<keyword evidence="2 9" id="KW-0645">Protease</keyword>
<dbReference type="InterPro" id="IPR033121">
    <property type="entry name" value="PEPTIDASE_A1"/>
</dbReference>
<feature type="disulfide bond" evidence="8">
    <location>
        <begin position="265"/>
        <end position="269"/>
    </location>
</feature>
<dbReference type="Pfam" id="PF00026">
    <property type="entry name" value="Asp"/>
    <property type="match status" value="1"/>
</dbReference>
<dbReference type="GO" id="GO:0006508">
    <property type="term" value="P:proteolysis"/>
    <property type="evidence" value="ECO:0007669"/>
    <property type="project" value="UniProtKB-KW"/>
</dbReference>
<evidence type="ECO:0000256" key="5">
    <source>
        <dbReference type="ARBA" id="ARBA00023157"/>
    </source>
</evidence>
<proteinExistence type="evidence at transcript level"/>
<evidence type="ECO:0000256" key="4">
    <source>
        <dbReference type="ARBA" id="ARBA00022801"/>
    </source>
</evidence>
<dbReference type="AlphaFoldDB" id="R4WQM9"/>
<keyword evidence="3 9" id="KW-0064">Aspartyl protease</keyword>
<name>R4WQM9_RIPPE</name>
<organism evidence="12">
    <name type="scientific">Riptortus pedestris</name>
    <name type="common">Bean bug</name>
    <dbReference type="NCBI Taxonomy" id="329032"/>
    <lineage>
        <taxon>Eukaryota</taxon>
        <taxon>Metazoa</taxon>
        <taxon>Ecdysozoa</taxon>
        <taxon>Arthropoda</taxon>
        <taxon>Hexapoda</taxon>
        <taxon>Insecta</taxon>
        <taxon>Pterygota</taxon>
        <taxon>Neoptera</taxon>
        <taxon>Paraneoptera</taxon>
        <taxon>Hemiptera</taxon>
        <taxon>Heteroptera</taxon>
        <taxon>Panheteroptera</taxon>
        <taxon>Pentatomomorpha</taxon>
        <taxon>Coreoidea</taxon>
        <taxon>Alydidae</taxon>
        <taxon>Riptortus</taxon>
    </lineage>
</organism>
<dbReference type="GO" id="GO:0004190">
    <property type="term" value="F:aspartic-type endopeptidase activity"/>
    <property type="evidence" value="ECO:0007669"/>
    <property type="project" value="UniProtKB-KW"/>
</dbReference>
<dbReference type="InterPro" id="IPR001461">
    <property type="entry name" value="Aspartic_peptidase_A1"/>
</dbReference>
<evidence type="ECO:0000256" key="3">
    <source>
        <dbReference type="ARBA" id="ARBA00022750"/>
    </source>
</evidence>
<dbReference type="FunFam" id="2.40.70.10:FF:000149">
    <property type="entry name" value="Uncharacterized protein"/>
    <property type="match status" value="1"/>
</dbReference>
<evidence type="ECO:0000256" key="7">
    <source>
        <dbReference type="PIRSR" id="PIRSR601461-1"/>
    </source>
</evidence>
<dbReference type="PROSITE" id="PS00141">
    <property type="entry name" value="ASP_PROTEASE"/>
    <property type="match status" value="2"/>
</dbReference>
<evidence type="ECO:0000256" key="8">
    <source>
        <dbReference type="PIRSR" id="PIRSR601461-2"/>
    </source>
</evidence>
<keyword evidence="6" id="KW-0325">Glycoprotein</keyword>
<evidence type="ECO:0000256" key="1">
    <source>
        <dbReference type="ARBA" id="ARBA00007447"/>
    </source>
</evidence>
<evidence type="ECO:0000259" key="11">
    <source>
        <dbReference type="PROSITE" id="PS51767"/>
    </source>
</evidence>
<dbReference type="InterPro" id="IPR001969">
    <property type="entry name" value="Aspartic_peptidase_AS"/>
</dbReference>
<dbReference type="InterPro" id="IPR021109">
    <property type="entry name" value="Peptidase_aspartic_dom_sf"/>
</dbReference>
<evidence type="ECO:0000256" key="10">
    <source>
        <dbReference type="SAM" id="SignalP"/>
    </source>
</evidence>
<dbReference type="PRINTS" id="PR00792">
    <property type="entry name" value="PEPSIN"/>
</dbReference>
<sequence length="386" mass="42210">MGTITNCFLILSVIFVGSNALHRIPLKKYGTSSIQEFNKQVLNFRAAGRNGVSSKDGVVSLSNYMNAQYYGEIGLGTPEQKFRVIFDTGSANVWVPSKKCSIFSLPCWTHRNYNSAASTTYKPDGKEIDLSYVSGSLTGFLSEDTLTLGGLKVQKQTFIEAVNEPGLAFVAGKFDGILGLAYPAISKLNIPTPVQNMKDQKLSEPIFSFYLNRDADGQSGGELIFGGVDKELFHEETLNYVPVTKKAYWQISMEKVEVNHQDTACANGCEAVADTGTSLLIGPPEEVEKIISQIGGTTSFLGITSVDCDRVDSLPPITFRINGQDYTLEGKDYVLKFSSLFSSSCVIGIQGMKLPMIDWILGDVFLGKFYTVFDGVNDRVGFAKLK</sequence>
<dbReference type="PROSITE" id="PS51767">
    <property type="entry name" value="PEPTIDASE_A1"/>
    <property type="match status" value="1"/>
</dbReference>
<keyword evidence="4 9" id="KW-0378">Hydrolase</keyword>
<dbReference type="Gene3D" id="2.40.70.10">
    <property type="entry name" value="Acid Proteases"/>
    <property type="match status" value="2"/>
</dbReference>
<dbReference type="SUPFAM" id="SSF50630">
    <property type="entry name" value="Acid proteases"/>
    <property type="match status" value="1"/>
</dbReference>
<feature type="chain" id="PRO_5004372683" evidence="10">
    <location>
        <begin position="21"/>
        <end position="386"/>
    </location>
</feature>
<feature type="active site" evidence="7">
    <location>
        <position position="87"/>
    </location>
</feature>
<evidence type="ECO:0000256" key="6">
    <source>
        <dbReference type="ARBA" id="ARBA00023180"/>
    </source>
</evidence>
<reference evidence="12" key="1">
    <citation type="journal article" date="2013" name="PLoS ONE">
        <title>Gene expression in gut symbiotic organ of stinkbug affected by extracellular bacterial symbiont.</title>
        <authorList>
            <person name="Futahashi R."/>
            <person name="Tanaka K."/>
            <person name="Tanahashi M."/>
            <person name="Nikoh N."/>
            <person name="Kikuchi Y."/>
            <person name="Lee B.L."/>
            <person name="Fukatsu T."/>
        </authorList>
    </citation>
    <scope>NUCLEOTIDE SEQUENCE</scope>
    <source>
        <tissue evidence="12">Midgut</tissue>
    </source>
</reference>
<dbReference type="Gene3D" id="2.60.40.1960">
    <property type="match status" value="1"/>
</dbReference>
<keyword evidence="5 8" id="KW-1015">Disulfide bond</keyword>
<evidence type="ECO:0000256" key="9">
    <source>
        <dbReference type="RuleBase" id="RU000454"/>
    </source>
</evidence>
<dbReference type="EMBL" id="AK416987">
    <property type="protein sequence ID" value="BAN20202.1"/>
    <property type="molecule type" value="mRNA"/>
</dbReference>
<feature type="disulfide bond" evidence="8">
    <location>
        <begin position="308"/>
        <end position="345"/>
    </location>
</feature>
<comment type="similarity">
    <text evidence="1 9">Belongs to the peptidase A1 family.</text>
</comment>
<keyword evidence="10" id="KW-0732">Signal</keyword>
<feature type="disulfide bond" evidence="8">
    <location>
        <begin position="100"/>
        <end position="107"/>
    </location>
</feature>
<protein>
    <submittedName>
        <fullName evidence="12">Cathepsin D</fullName>
    </submittedName>
</protein>
<dbReference type="PANTHER" id="PTHR47966">
    <property type="entry name" value="BETA-SITE APP-CLEAVING ENZYME, ISOFORM A-RELATED"/>
    <property type="match status" value="1"/>
</dbReference>
<dbReference type="FunFam" id="2.40.70.10:FF:000002">
    <property type="entry name" value="Vacuolar aspartic proteinase"/>
    <property type="match status" value="1"/>
</dbReference>
<feature type="domain" description="Peptidase A1" evidence="11">
    <location>
        <begin position="69"/>
        <end position="383"/>
    </location>
</feature>
<evidence type="ECO:0000256" key="2">
    <source>
        <dbReference type="ARBA" id="ARBA00022670"/>
    </source>
</evidence>
<dbReference type="PANTHER" id="PTHR47966:SF51">
    <property type="entry name" value="BETA-SITE APP-CLEAVING ENZYME, ISOFORM A-RELATED"/>
    <property type="match status" value="1"/>
</dbReference>
<feature type="active site" evidence="7">
    <location>
        <position position="274"/>
    </location>
</feature>
<accession>R4WQM9</accession>
<feature type="signal peptide" evidence="10">
    <location>
        <begin position="1"/>
        <end position="20"/>
    </location>
</feature>